<dbReference type="PANTHER" id="PTHR46796">
    <property type="entry name" value="HTH-TYPE TRANSCRIPTIONAL ACTIVATOR RHAS-RELATED"/>
    <property type="match status" value="1"/>
</dbReference>
<dbReference type="STRING" id="400668.Mmwyl1_3070"/>
<keyword evidence="3" id="KW-0804">Transcription</keyword>
<dbReference type="InterPro" id="IPR050204">
    <property type="entry name" value="AraC_XylS_family_regulators"/>
</dbReference>
<dbReference type="Gene3D" id="1.10.10.60">
    <property type="entry name" value="Homeodomain-like"/>
    <property type="match status" value="2"/>
</dbReference>
<evidence type="ECO:0000256" key="3">
    <source>
        <dbReference type="ARBA" id="ARBA00023163"/>
    </source>
</evidence>
<dbReference type="InterPro" id="IPR009057">
    <property type="entry name" value="Homeodomain-like_sf"/>
</dbReference>
<dbReference type="SMART" id="SM00342">
    <property type="entry name" value="HTH_ARAC"/>
    <property type="match status" value="1"/>
</dbReference>
<dbReference type="SUPFAM" id="SSF46689">
    <property type="entry name" value="Homeodomain-like"/>
    <property type="match status" value="2"/>
</dbReference>
<dbReference type="AlphaFoldDB" id="A6VZV1"/>
<evidence type="ECO:0000256" key="2">
    <source>
        <dbReference type="ARBA" id="ARBA00023125"/>
    </source>
</evidence>
<evidence type="ECO:0000313" key="5">
    <source>
        <dbReference type="EMBL" id="ABR71980.1"/>
    </source>
</evidence>
<keyword evidence="1" id="KW-0805">Transcription regulation</keyword>
<dbReference type="OrthoDB" id="9809338at2"/>
<name>A6VZV1_MARMS</name>
<proteinExistence type="predicted"/>
<protein>
    <submittedName>
        <fullName evidence="5">Helix-turn-helix-domain containing protein AraC type</fullName>
    </submittedName>
</protein>
<evidence type="ECO:0000256" key="1">
    <source>
        <dbReference type="ARBA" id="ARBA00023015"/>
    </source>
</evidence>
<dbReference type="HOGENOM" id="CLU_000445_81_14_6"/>
<feature type="domain" description="HTH araC/xylS-type" evidence="4">
    <location>
        <begin position="30"/>
        <end position="127"/>
    </location>
</feature>
<dbReference type="GO" id="GO:0003700">
    <property type="term" value="F:DNA-binding transcription factor activity"/>
    <property type="evidence" value="ECO:0007669"/>
    <property type="project" value="InterPro"/>
</dbReference>
<dbReference type="PROSITE" id="PS01124">
    <property type="entry name" value="HTH_ARAC_FAMILY_2"/>
    <property type="match status" value="1"/>
</dbReference>
<accession>A6VZV1</accession>
<dbReference type="GO" id="GO:0043565">
    <property type="term" value="F:sequence-specific DNA binding"/>
    <property type="evidence" value="ECO:0007669"/>
    <property type="project" value="InterPro"/>
</dbReference>
<dbReference type="EMBL" id="CP000749">
    <property type="protein sequence ID" value="ABR71980.1"/>
    <property type="molecule type" value="Genomic_DNA"/>
</dbReference>
<reference evidence="5" key="1">
    <citation type="submission" date="2007-06" db="EMBL/GenBank/DDBJ databases">
        <title>Complete sequence of Marinomonas sp. MWYL1.</title>
        <authorList>
            <consortium name="US DOE Joint Genome Institute"/>
            <person name="Copeland A."/>
            <person name="Lucas S."/>
            <person name="Lapidus A."/>
            <person name="Barry K."/>
            <person name="Glavina del Rio T."/>
            <person name="Dalin E."/>
            <person name="Tice H."/>
            <person name="Pitluck S."/>
            <person name="Kiss H."/>
            <person name="Brettin T."/>
            <person name="Bruce D."/>
            <person name="Detter J.C."/>
            <person name="Han C."/>
            <person name="Schmutz J."/>
            <person name="Larimer F."/>
            <person name="Land M."/>
            <person name="Hauser L."/>
            <person name="Kyrpides N."/>
            <person name="Kim E."/>
            <person name="Johnston A.W.B."/>
            <person name="Todd J.D."/>
            <person name="Rogers R."/>
            <person name="Wexler M."/>
            <person name="Bond P.L."/>
            <person name="Li Y."/>
            <person name="Richardson P."/>
        </authorList>
    </citation>
    <scope>NUCLEOTIDE SEQUENCE [LARGE SCALE GENOMIC DNA]</scope>
    <source>
        <strain evidence="5">MWYL1</strain>
    </source>
</reference>
<sequence length="131" mass="14741">MEDLVEILPANILSENTIICLNESASQSIAKAKAYIDQHYKESIDLDSLAALVGLTRFSLAKRFRQLVGVSPYQYVCRVRVCNAQFLIEQGKRPTEVAGAVGFFDQSHLAKHFKRLCGVTPSQYRERFCKA</sequence>
<dbReference type="InterPro" id="IPR018060">
    <property type="entry name" value="HTH_AraC"/>
</dbReference>
<gene>
    <name evidence="5" type="ordered locus">Mmwyl1_3070</name>
</gene>
<dbReference type="Pfam" id="PF12833">
    <property type="entry name" value="HTH_18"/>
    <property type="match status" value="1"/>
</dbReference>
<evidence type="ECO:0000259" key="4">
    <source>
        <dbReference type="PROSITE" id="PS01124"/>
    </source>
</evidence>
<dbReference type="KEGG" id="mmw:Mmwyl1_3070"/>
<organism evidence="5">
    <name type="scientific">Marinomonas sp. (strain MWYL1)</name>
    <dbReference type="NCBI Taxonomy" id="400668"/>
    <lineage>
        <taxon>Bacteria</taxon>
        <taxon>Pseudomonadati</taxon>
        <taxon>Pseudomonadota</taxon>
        <taxon>Gammaproteobacteria</taxon>
        <taxon>Oceanospirillales</taxon>
        <taxon>Oceanospirillaceae</taxon>
        <taxon>Marinomonas</taxon>
    </lineage>
</organism>
<dbReference type="eggNOG" id="COG2207">
    <property type="taxonomic scope" value="Bacteria"/>
</dbReference>
<keyword evidence="2" id="KW-0238">DNA-binding</keyword>